<accession>A0A084ZTS6</accession>
<dbReference type="OrthoDB" id="9182771at2"/>
<evidence type="ECO:0000313" key="1">
    <source>
        <dbReference type="EMBL" id="KFC00871.1"/>
    </source>
</evidence>
<keyword evidence="2" id="KW-1185">Reference proteome</keyword>
<protein>
    <recommendedName>
        <fullName evidence="3">Lipoprotein</fullName>
    </recommendedName>
</protein>
<dbReference type="eggNOG" id="ENOG5033A55">
    <property type="taxonomic scope" value="Bacteria"/>
</dbReference>
<comment type="caution">
    <text evidence="1">The sequence shown here is derived from an EMBL/GenBank/DDBJ whole genome shotgun (WGS) entry which is preliminary data.</text>
</comment>
<evidence type="ECO:0000313" key="2">
    <source>
        <dbReference type="Proteomes" id="UP000028630"/>
    </source>
</evidence>
<sequence length="165" mass="18773">MGKFFIFIGCIYSILFTGSCYSRMDNLKISLSGRHAIQIEKNNKNKTYHFNIEINGYKVNCSGSKMILWGYPLDFNENSPADNSYALFDIAIDSVISSGLMSHGIFDAIFLKDDKRAFMGTGEGYLLYLETGELIRANGSIINQLDDLTERCEKPIDWSYNRYPI</sequence>
<proteinExistence type="predicted"/>
<name>A0A084ZTS6_9ENTR</name>
<dbReference type="RefSeq" id="WP_038160498.1">
    <property type="nucleotide sequence ID" value="NZ_JMTB01000108.1"/>
</dbReference>
<dbReference type="PROSITE" id="PS51257">
    <property type="entry name" value="PROKAR_LIPOPROTEIN"/>
    <property type="match status" value="1"/>
</dbReference>
<reference evidence="2" key="1">
    <citation type="submission" date="2014-05" db="EMBL/GenBank/DDBJ databases">
        <title>ATOL: Assembling a taxonomically balanced genome-scale reconstruction of the evolutionary history of the Enterobacteriaceae.</title>
        <authorList>
            <person name="Plunkett G. III"/>
            <person name="Neeno-Eckwall E.C."/>
            <person name="Glasner J.D."/>
            <person name="Perna N.T."/>
        </authorList>
    </citation>
    <scope>NUCLEOTIDE SEQUENCE [LARGE SCALE GENOMIC DNA]</scope>
    <source>
        <strain evidence="2">ATCC 49490</strain>
    </source>
</reference>
<evidence type="ECO:0008006" key="3">
    <source>
        <dbReference type="Google" id="ProtNLM"/>
    </source>
</evidence>
<dbReference type="Proteomes" id="UP000028630">
    <property type="component" value="Unassembled WGS sequence"/>
</dbReference>
<organism evidence="1 2">
    <name type="scientific">Trabulsiella guamensis ATCC 49490</name>
    <dbReference type="NCBI Taxonomy" id="1005994"/>
    <lineage>
        <taxon>Bacteria</taxon>
        <taxon>Pseudomonadati</taxon>
        <taxon>Pseudomonadota</taxon>
        <taxon>Gammaproteobacteria</taxon>
        <taxon>Enterobacterales</taxon>
        <taxon>Enterobacteriaceae</taxon>
        <taxon>Trabulsiella</taxon>
    </lineage>
</organism>
<gene>
    <name evidence="1" type="ORF">GTGU_03716</name>
</gene>
<dbReference type="EMBL" id="JMTB01000108">
    <property type="protein sequence ID" value="KFC00871.1"/>
    <property type="molecule type" value="Genomic_DNA"/>
</dbReference>
<dbReference type="AlphaFoldDB" id="A0A084ZTS6"/>